<evidence type="ECO:0000313" key="9">
    <source>
        <dbReference type="Proteomes" id="UP000825179"/>
    </source>
</evidence>
<feature type="transmembrane region" description="Helical" evidence="7">
    <location>
        <begin position="122"/>
        <end position="142"/>
    </location>
</feature>
<dbReference type="PIRSF" id="PIRSF004810">
    <property type="entry name" value="ChrA"/>
    <property type="match status" value="1"/>
</dbReference>
<evidence type="ECO:0000256" key="5">
    <source>
        <dbReference type="ARBA" id="ARBA00022989"/>
    </source>
</evidence>
<dbReference type="PANTHER" id="PTHR33567:SF3">
    <property type="entry name" value="CHROMATE ION TRANSPORTER (EUROFUNG)"/>
    <property type="match status" value="1"/>
</dbReference>
<evidence type="ECO:0000256" key="6">
    <source>
        <dbReference type="ARBA" id="ARBA00023136"/>
    </source>
</evidence>
<feature type="transmembrane region" description="Helical" evidence="7">
    <location>
        <begin position="154"/>
        <end position="185"/>
    </location>
</feature>
<dbReference type="InterPro" id="IPR003370">
    <property type="entry name" value="Chromate_transpt"/>
</dbReference>
<feature type="transmembrane region" description="Helical" evidence="7">
    <location>
        <begin position="360"/>
        <end position="379"/>
    </location>
</feature>
<proteinExistence type="inferred from homology"/>
<dbReference type="EMBL" id="CP082237">
    <property type="protein sequence ID" value="QZT34545.1"/>
    <property type="molecule type" value="Genomic_DNA"/>
</dbReference>
<evidence type="ECO:0000313" key="8">
    <source>
        <dbReference type="EMBL" id="QZT34545.1"/>
    </source>
</evidence>
<feature type="transmembrane region" description="Helical" evidence="7">
    <location>
        <begin position="385"/>
        <end position="402"/>
    </location>
</feature>
<reference evidence="8 9" key="1">
    <citation type="journal article" date="2020" name="Extremophiles">
        <title>Genomic analysis of Caldalkalibacillus thermarum TA2.A1 reveals aerobic alkaliphilic metabolism and evolutionary hallmarks linking alkaliphilic bacteria and plant life.</title>
        <authorList>
            <person name="de Jong S.I."/>
            <person name="van den Broek M.A."/>
            <person name="Merkel A.Y."/>
            <person name="de la Torre Cortes P."/>
            <person name="Kalamorz F."/>
            <person name="Cook G.M."/>
            <person name="van Loosdrecht M.C.M."/>
            <person name="McMillan D.G.G."/>
        </authorList>
    </citation>
    <scope>NUCLEOTIDE SEQUENCE [LARGE SCALE GENOMIC DNA]</scope>
    <source>
        <strain evidence="8 9">TA2.A1</strain>
    </source>
</reference>
<dbReference type="PANTHER" id="PTHR33567">
    <property type="entry name" value="CHROMATE ION TRANSPORTER (EUROFUNG)"/>
    <property type="match status" value="1"/>
</dbReference>
<keyword evidence="9" id="KW-1185">Reference proteome</keyword>
<feature type="transmembrane region" description="Helical" evidence="7">
    <location>
        <begin position="238"/>
        <end position="256"/>
    </location>
</feature>
<name>A0A8X8I5A2_CALTT</name>
<evidence type="ECO:0000256" key="2">
    <source>
        <dbReference type="ARBA" id="ARBA00005262"/>
    </source>
</evidence>
<dbReference type="InterPro" id="IPR014047">
    <property type="entry name" value="Chr_Tranpt_l_chain"/>
</dbReference>
<dbReference type="GO" id="GO:0015109">
    <property type="term" value="F:chromate transmembrane transporter activity"/>
    <property type="evidence" value="ECO:0007669"/>
    <property type="project" value="InterPro"/>
</dbReference>
<keyword evidence="5 7" id="KW-1133">Transmembrane helix</keyword>
<accession>A0A8X8I5A2</accession>
<evidence type="ECO:0000256" key="4">
    <source>
        <dbReference type="ARBA" id="ARBA00022692"/>
    </source>
</evidence>
<evidence type="ECO:0000256" key="7">
    <source>
        <dbReference type="SAM" id="Phobius"/>
    </source>
</evidence>
<dbReference type="NCBIfam" id="TIGR00937">
    <property type="entry name" value="2A51"/>
    <property type="match status" value="1"/>
</dbReference>
<evidence type="ECO:0000256" key="1">
    <source>
        <dbReference type="ARBA" id="ARBA00004651"/>
    </source>
</evidence>
<keyword evidence="6 7" id="KW-0472">Membrane</keyword>
<protein>
    <submittedName>
        <fullName evidence="8">Chromate transporter</fullName>
    </submittedName>
</protein>
<sequence>MEHETSPQPEAISKGSAWEVLSVSTKLGLTSFGGPVAHLGFFREEYIKRRQWLDDRTYADLVALCQFLPAPASSQVGIGIGLIRAGFWGALAVWIGFTLPSVILMALFAFVLQGLDLTSAGWIHGLKIAALAIVAHALLGMGRSLAPDRQRASIAILAAIVILLWPSALNQIVVILAGGVIGLLLFKSKEVTKAEGLNISIRGRWAIMSLGLFFGLLLLLPLLRHLFPVQWLAMADTFYRVGSLVFGGGHVVLPLLEREVVALGWVSQEAFLAGYGAAQAIPGPLFTFAAYIGALVNGWSGALLATVAIFLPSFFLVIGALPFWDLLRRHPKIQGALNGINAAVVGILLAALYHPLWTNTVTSVADFALALISFGLIVFWKAPPWLVVILGGIGGSVIAVFTA</sequence>
<dbReference type="GO" id="GO:0005886">
    <property type="term" value="C:plasma membrane"/>
    <property type="evidence" value="ECO:0007669"/>
    <property type="project" value="UniProtKB-SubCell"/>
</dbReference>
<feature type="transmembrane region" description="Helical" evidence="7">
    <location>
        <begin position="336"/>
        <end position="353"/>
    </location>
</feature>
<evidence type="ECO:0000256" key="3">
    <source>
        <dbReference type="ARBA" id="ARBA00022475"/>
    </source>
</evidence>
<feature type="transmembrane region" description="Helical" evidence="7">
    <location>
        <begin position="303"/>
        <end position="324"/>
    </location>
</feature>
<comment type="subcellular location">
    <subcellularLocation>
        <location evidence="1">Cell membrane</location>
        <topology evidence="1">Multi-pass membrane protein</topology>
    </subcellularLocation>
</comment>
<dbReference type="Proteomes" id="UP000825179">
    <property type="component" value="Chromosome"/>
</dbReference>
<feature type="transmembrane region" description="Helical" evidence="7">
    <location>
        <begin position="205"/>
        <end position="226"/>
    </location>
</feature>
<feature type="transmembrane region" description="Helical" evidence="7">
    <location>
        <begin position="87"/>
        <end position="110"/>
    </location>
</feature>
<keyword evidence="4 7" id="KW-0812">Transmembrane</keyword>
<dbReference type="Pfam" id="PF02417">
    <property type="entry name" value="Chromate_transp"/>
    <property type="match status" value="2"/>
</dbReference>
<dbReference type="RefSeq" id="WP_222822974.1">
    <property type="nucleotide sequence ID" value="NZ_CP082237.1"/>
</dbReference>
<gene>
    <name evidence="8" type="ORF">HUR95_03985</name>
</gene>
<dbReference type="AlphaFoldDB" id="A0A8X8I5A2"/>
<dbReference type="KEGG" id="cthu:HUR95_03985"/>
<comment type="similarity">
    <text evidence="2">Belongs to the chromate ion transporter (CHR) (TC 2.A.51) family.</text>
</comment>
<feature type="transmembrane region" description="Helical" evidence="7">
    <location>
        <begin position="276"/>
        <end position="296"/>
    </location>
</feature>
<keyword evidence="3" id="KW-1003">Cell membrane</keyword>
<organism evidence="8 9">
    <name type="scientific">Caldalkalibacillus thermarum (strain TA2.A1)</name>
    <dbReference type="NCBI Taxonomy" id="986075"/>
    <lineage>
        <taxon>Bacteria</taxon>
        <taxon>Bacillati</taxon>
        <taxon>Bacillota</taxon>
        <taxon>Bacilli</taxon>
        <taxon>Bacillales</taxon>
        <taxon>Bacillaceae</taxon>
        <taxon>Caldalkalibacillus</taxon>
    </lineage>
</organism>